<feature type="domain" description="NAD-dependent epimerase/dehydratase" evidence="1">
    <location>
        <begin position="24"/>
        <end position="259"/>
    </location>
</feature>
<sequence>MPTPAFLGSLPGPRFEGTDPDLPVVVTGAGGFIGGWLVRDLLRQGVKTVRAVDIKPFDEWQQRFDDAENLQLDLNNLVACRRATEGMAVVYNLAADMGGMGFIETHKAECMLSVLISTHMLVAAKDAGVQRFFYSSSACVYNADKQEDADVTALVEADAYPAMPEDGYGWEKLFSERMCRHFREDYGLETRVARFHNVYGPLGTWKGGREKAPAALSRKVAEAVLNADPRIDIWGDGEQTRSFMFISDCVYGIQRIMWSDVVEPLNLGSDELVSINQLVALLEDMAYVRLRRSHDLGAPKGVRGRNSDNRLIRRLLGWEPGTSLREGMAVTYAWVREQVAADLAAEAALAAVEG</sequence>
<dbReference type="Gene3D" id="3.90.25.10">
    <property type="entry name" value="UDP-galactose 4-epimerase, domain 1"/>
    <property type="match status" value="1"/>
</dbReference>
<dbReference type="Gene3D" id="3.40.50.720">
    <property type="entry name" value="NAD(P)-binding Rossmann-like Domain"/>
    <property type="match status" value="1"/>
</dbReference>
<protein>
    <submittedName>
        <fullName evidence="2">Nucleoside-diphosphate-sugar epimerase</fullName>
    </submittedName>
</protein>
<dbReference type="SUPFAM" id="SSF51735">
    <property type="entry name" value="NAD(P)-binding Rossmann-fold domains"/>
    <property type="match status" value="1"/>
</dbReference>
<dbReference type="OrthoDB" id="9801785at2"/>
<evidence type="ECO:0000313" key="3">
    <source>
        <dbReference type="Proteomes" id="UP000293638"/>
    </source>
</evidence>
<dbReference type="EMBL" id="SGXD01000001">
    <property type="protein sequence ID" value="RZS90939.1"/>
    <property type="molecule type" value="Genomic_DNA"/>
</dbReference>
<reference evidence="2 3" key="1">
    <citation type="submission" date="2019-02" db="EMBL/GenBank/DDBJ databases">
        <title>Genomic Encyclopedia of Type Strains, Phase IV (KMG-IV): sequencing the most valuable type-strain genomes for metagenomic binning, comparative biology and taxonomic classification.</title>
        <authorList>
            <person name="Goeker M."/>
        </authorList>
    </citation>
    <scope>NUCLEOTIDE SEQUENCE [LARGE SCALE GENOMIC DNA]</scope>
    <source>
        <strain evidence="2 3">DSM 45622</strain>
    </source>
</reference>
<dbReference type="Pfam" id="PF01370">
    <property type="entry name" value="Epimerase"/>
    <property type="match status" value="1"/>
</dbReference>
<comment type="caution">
    <text evidence="2">The sequence shown here is derived from an EMBL/GenBank/DDBJ whole genome shotgun (WGS) entry which is preliminary data.</text>
</comment>
<dbReference type="InterPro" id="IPR001509">
    <property type="entry name" value="Epimerase_deHydtase"/>
</dbReference>
<name>A0A4V2F4Y5_9ACTN</name>
<dbReference type="AlphaFoldDB" id="A0A4V2F4Y5"/>
<keyword evidence="3" id="KW-1185">Reference proteome</keyword>
<evidence type="ECO:0000313" key="2">
    <source>
        <dbReference type="EMBL" id="RZS90939.1"/>
    </source>
</evidence>
<proteinExistence type="predicted"/>
<dbReference type="InterPro" id="IPR036291">
    <property type="entry name" value="NAD(P)-bd_dom_sf"/>
</dbReference>
<dbReference type="Proteomes" id="UP000293638">
    <property type="component" value="Unassembled WGS sequence"/>
</dbReference>
<organism evidence="2 3">
    <name type="scientific">Motilibacter rhizosphaerae</name>
    <dbReference type="NCBI Taxonomy" id="598652"/>
    <lineage>
        <taxon>Bacteria</taxon>
        <taxon>Bacillati</taxon>
        <taxon>Actinomycetota</taxon>
        <taxon>Actinomycetes</taxon>
        <taxon>Motilibacterales</taxon>
        <taxon>Motilibacteraceae</taxon>
        <taxon>Motilibacter</taxon>
    </lineage>
</organism>
<evidence type="ECO:0000259" key="1">
    <source>
        <dbReference type="Pfam" id="PF01370"/>
    </source>
</evidence>
<dbReference type="InterPro" id="IPR050177">
    <property type="entry name" value="Lipid_A_modif_metabolic_enz"/>
</dbReference>
<dbReference type="PANTHER" id="PTHR43245:SF13">
    <property type="entry name" value="UDP-D-APIOSE_UDP-D-XYLOSE SYNTHASE 2"/>
    <property type="match status" value="1"/>
</dbReference>
<dbReference type="PANTHER" id="PTHR43245">
    <property type="entry name" value="BIFUNCTIONAL POLYMYXIN RESISTANCE PROTEIN ARNA"/>
    <property type="match status" value="1"/>
</dbReference>
<dbReference type="RefSeq" id="WP_130491061.1">
    <property type="nucleotide sequence ID" value="NZ_SGXD01000001.1"/>
</dbReference>
<gene>
    <name evidence="2" type="ORF">EV189_0169</name>
</gene>
<accession>A0A4V2F4Y5</accession>